<dbReference type="GO" id="GO:0016787">
    <property type="term" value="F:hydrolase activity"/>
    <property type="evidence" value="ECO:0007669"/>
    <property type="project" value="UniProtKB-KW"/>
</dbReference>
<dbReference type="InterPro" id="IPR052046">
    <property type="entry name" value="GH57_Enzymes"/>
</dbReference>
<feature type="domain" description="Glycoside hydrolase family 57 N-terminal" evidence="5">
    <location>
        <begin position="8"/>
        <end position="435"/>
    </location>
</feature>
<keyword evidence="2 3" id="KW-0119">Carbohydrate metabolism</keyword>
<dbReference type="Gene3D" id="3.20.110.10">
    <property type="entry name" value="Glycoside hydrolase 38, N terminal domain"/>
    <property type="match status" value="1"/>
</dbReference>
<feature type="region of interest" description="Disordered" evidence="4">
    <location>
        <begin position="546"/>
        <end position="565"/>
    </location>
</feature>
<comment type="caution">
    <text evidence="6">The sequence shown here is derived from an EMBL/GenBank/DDBJ whole genome shotgun (WGS) entry which is preliminary data.</text>
</comment>
<dbReference type="InterPro" id="IPR027291">
    <property type="entry name" value="Glyco_hydro_38_N_sf"/>
</dbReference>
<dbReference type="PANTHER" id="PTHR36306">
    <property type="entry name" value="ALPHA-AMYLASE-RELATED-RELATED"/>
    <property type="match status" value="1"/>
</dbReference>
<dbReference type="GO" id="GO:0005975">
    <property type="term" value="P:carbohydrate metabolic process"/>
    <property type="evidence" value="ECO:0007669"/>
    <property type="project" value="InterPro"/>
</dbReference>
<dbReference type="EMBL" id="VBRY01000010">
    <property type="protein sequence ID" value="TLS66325.1"/>
    <property type="molecule type" value="Genomic_DNA"/>
</dbReference>
<dbReference type="CDD" id="cd10796">
    <property type="entry name" value="GH57N_APU"/>
    <property type="match status" value="1"/>
</dbReference>
<keyword evidence="7" id="KW-1185">Reference proteome</keyword>
<evidence type="ECO:0000256" key="2">
    <source>
        <dbReference type="ARBA" id="ARBA00023277"/>
    </source>
</evidence>
<dbReference type="SUPFAM" id="SSF88713">
    <property type="entry name" value="Glycoside hydrolase/deacetylase"/>
    <property type="match status" value="1"/>
</dbReference>
<accession>A0A5R9GML8</accession>
<reference evidence="6 7" key="1">
    <citation type="journal article" date="2019" name="Appl. Environ. Microbiol.">
        <title>Environmental Evidence and Genomic Insight of Iron-oxidizing Bacteria Preference Towards More Corrosion Resistant Stainless Steel at Higher Salinities.</title>
        <authorList>
            <person name="Garrison C.E."/>
            <person name="Price K.A."/>
            <person name="Field E.K."/>
        </authorList>
    </citation>
    <scope>NUCLEOTIDE SEQUENCE [LARGE SCALE GENOMIC DNA]</scope>
    <source>
        <strain evidence="6 7">P3</strain>
    </source>
</reference>
<dbReference type="InterPro" id="IPR011330">
    <property type="entry name" value="Glyco_hydro/deAcase_b/a-brl"/>
</dbReference>
<dbReference type="AlphaFoldDB" id="A0A5R9GML8"/>
<dbReference type="RefSeq" id="WP_138239854.1">
    <property type="nucleotide sequence ID" value="NZ_VBRY01000010.1"/>
</dbReference>
<evidence type="ECO:0000256" key="3">
    <source>
        <dbReference type="RuleBase" id="RU361196"/>
    </source>
</evidence>
<comment type="similarity">
    <text evidence="1 3">Belongs to the glycosyl hydrolase 57 family.</text>
</comment>
<feature type="compositionally biased region" description="Gly residues" evidence="4">
    <location>
        <begin position="547"/>
        <end position="565"/>
    </location>
</feature>
<evidence type="ECO:0000259" key="5">
    <source>
        <dbReference type="Pfam" id="PF03065"/>
    </source>
</evidence>
<dbReference type="InterPro" id="IPR004300">
    <property type="entry name" value="Glyco_hydro_57_N"/>
</dbReference>
<organism evidence="6 7">
    <name type="scientific">Mariprofundus erugo</name>
    <dbReference type="NCBI Taxonomy" id="2528639"/>
    <lineage>
        <taxon>Bacteria</taxon>
        <taxon>Pseudomonadati</taxon>
        <taxon>Pseudomonadota</taxon>
        <taxon>Candidatius Mariprofundia</taxon>
        <taxon>Mariprofundales</taxon>
        <taxon>Mariprofundaceae</taxon>
        <taxon>Mariprofundus</taxon>
    </lineage>
</organism>
<evidence type="ECO:0000313" key="6">
    <source>
        <dbReference type="EMBL" id="TLS66325.1"/>
    </source>
</evidence>
<keyword evidence="6" id="KW-0378">Hydrolase</keyword>
<dbReference type="PANTHER" id="PTHR36306:SF1">
    <property type="entry name" value="ALPHA-AMYLASE-RELATED"/>
    <property type="match status" value="1"/>
</dbReference>
<evidence type="ECO:0000256" key="4">
    <source>
        <dbReference type="SAM" id="MobiDB-lite"/>
    </source>
</evidence>
<dbReference type="Pfam" id="PF03065">
    <property type="entry name" value="Glyco_hydro_57"/>
    <property type="match status" value="1"/>
</dbReference>
<protein>
    <submittedName>
        <fullName evidence="6">Glycoside hydrolase family 57</fullName>
    </submittedName>
</protein>
<dbReference type="Proteomes" id="UP000306585">
    <property type="component" value="Unassembled WGS sequence"/>
</dbReference>
<sequence>MTRPLSVIFYWHMHQPFYCEADTGRYHLPWVYLHAIKDYTDMAEIISQLPGARAVVNYVPSLTAQIEDYAEHLRDFLDGKHKQINDPLLASLAEKSGQFTKSERQFLLESCFRLNHERNMHRYPSYSLLWTMAEHAKHHHAVEYLGDSYFTDLVTWYHLAWLGETVREHNFVARRLIEKGKGFSYQDRRDLLTLIASLLDHIPSTYRKLVADGKIELTTTPYAHPIIPLMLDFNSARATVHDAELPKEPYPGGRERAEEHIALSRSNHERLFGETPAGCWPAEGAVSDETLALMGKAGFKWCATGEAVLHHSLQYNVREQQGNRDLYRPWLVGEGDEQITCFFRDDRLSDLIGFEYSRWQTRDAVNNFMHELAGIHHRTQGMEAPVVAIIMDGENAWEHYHQNALPFLTRLYQSIAEHDDYNLTTFSDYLAEHPASSKLGHLVPGSWVYGNLSTWIGDKAKTRGWELLIEAKHAFDAHIGKLAPNQQEAAREQLRICEGSDWCWWFGDYNPGEAVRDFDNLYRHHLGKLYQLLCCPVPPSLNISISTGGGDAEGGGTMRRGGAGS</sequence>
<gene>
    <name evidence="6" type="ORF">FEF65_10445</name>
</gene>
<evidence type="ECO:0000313" key="7">
    <source>
        <dbReference type="Proteomes" id="UP000306585"/>
    </source>
</evidence>
<name>A0A5R9GML8_9PROT</name>
<proteinExistence type="inferred from homology"/>
<evidence type="ECO:0000256" key="1">
    <source>
        <dbReference type="ARBA" id="ARBA00006821"/>
    </source>
</evidence>